<evidence type="ECO:0000313" key="1">
    <source>
        <dbReference type="EMBL" id="CAB4126495.1"/>
    </source>
</evidence>
<reference evidence="1" key="1">
    <citation type="submission" date="2020-04" db="EMBL/GenBank/DDBJ databases">
        <authorList>
            <person name="Chiriac C."/>
            <person name="Salcher M."/>
            <person name="Ghai R."/>
            <person name="Kavagutti S V."/>
        </authorList>
    </citation>
    <scope>NUCLEOTIDE SEQUENCE</scope>
</reference>
<gene>
    <name evidence="1" type="ORF">UFOVP74_49</name>
</gene>
<organism evidence="1">
    <name type="scientific">uncultured Caudovirales phage</name>
    <dbReference type="NCBI Taxonomy" id="2100421"/>
    <lineage>
        <taxon>Viruses</taxon>
        <taxon>Duplodnaviria</taxon>
        <taxon>Heunggongvirae</taxon>
        <taxon>Uroviricota</taxon>
        <taxon>Caudoviricetes</taxon>
        <taxon>Peduoviridae</taxon>
        <taxon>Maltschvirus</taxon>
        <taxon>Maltschvirus maltsch</taxon>
    </lineage>
</organism>
<dbReference type="EMBL" id="LR796196">
    <property type="protein sequence ID" value="CAB4126495.1"/>
    <property type="molecule type" value="Genomic_DNA"/>
</dbReference>
<proteinExistence type="predicted"/>
<protein>
    <recommendedName>
        <fullName evidence="2">Terminase small subunit</fullName>
    </recommendedName>
</protein>
<sequence>MDTVEKNKGGAPFKYKPAFNKQAYRLCLLGATDKDLAEFFEVVESTINEWKLKYPAFKENIRKGKTEADTKVAEALFRRATGYEYKEVTFEKVDAQAVLSVTPDSMIMEDEYKKKVVTKELPPDPGAAMNWLKNRQPDKWRDVKKLESTVNVYTPELDPEVVKEIDKALEDKY</sequence>
<evidence type="ECO:0008006" key="2">
    <source>
        <dbReference type="Google" id="ProtNLM"/>
    </source>
</evidence>
<accession>A0A6J5KYZ3</accession>
<name>A0A6J5KYZ3_9CAUD</name>